<dbReference type="EMBL" id="SNSQ01000041">
    <property type="protein sequence ID" value="TEU40060.1"/>
    <property type="molecule type" value="Genomic_DNA"/>
</dbReference>
<organism evidence="1 2">
    <name type="scientific">Burkholderia cepacia</name>
    <name type="common">Pseudomonas cepacia</name>
    <dbReference type="NCBI Taxonomy" id="292"/>
    <lineage>
        <taxon>Bacteria</taxon>
        <taxon>Pseudomonadati</taxon>
        <taxon>Pseudomonadota</taxon>
        <taxon>Betaproteobacteria</taxon>
        <taxon>Burkholderiales</taxon>
        <taxon>Burkholderiaceae</taxon>
        <taxon>Burkholderia</taxon>
        <taxon>Burkholderia cepacia complex</taxon>
    </lineage>
</organism>
<protein>
    <submittedName>
        <fullName evidence="1">Uncharacterized protein</fullName>
    </submittedName>
</protein>
<gene>
    <name evidence="1" type="ORF">E3D37_29365</name>
</gene>
<proteinExistence type="predicted"/>
<name>A0AAX2RG97_BURCE</name>
<evidence type="ECO:0000313" key="1">
    <source>
        <dbReference type="EMBL" id="TEU40060.1"/>
    </source>
</evidence>
<dbReference type="Proteomes" id="UP000298234">
    <property type="component" value="Unassembled WGS sequence"/>
</dbReference>
<comment type="caution">
    <text evidence="1">The sequence shown here is derived from an EMBL/GenBank/DDBJ whole genome shotgun (WGS) entry which is preliminary data.</text>
</comment>
<dbReference type="AlphaFoldDB" id="A0AAX2RG97"/>
<evidence type="ECO:0000313" key="2">
    <source>
        <dbReference type="Proteomes" id="UP000298234"/>
    </source>
</evidence>
<accession>A0AAX2RG97</accession>
<dbReference type="RefSeq" id="WP_134257041.1">
    <property type="nucleotide sequence ID" value="NZ_CAJMXM010000005.1"/>
</dbReference>
<sequence length="76" mass="8179">MTNEIKQRAARPTIVTSSASVPFKFEGHAEEPHNSVAIGPAERGTSVYDAFRLSDAELASILSTGRKTSESSREEA</sequence>
<reference evidence="1 2" key="1">
    <citation type="submission" date="2019-03" db="EMBL/GenBank/DDBJ databases">
        <title>Burkholderia cepacia outbreak.</title>
        <authorList>
            <person name="Farzana R."/>
            <person name="Walsh T.R."/>
        </authorList>
    </citation>
    <scope>NUCLEOTIDE SEQUENCE [LARGE SCALE GENOMIC DNA]</scope>
    <source>
        <strain evidence="2">d13</strain>
    </source>
</reference>